<dbReference type="SMART" id="SM00671">
    <property type="entry name" value="SEL1"/>
    <property type="match status" value="8"/>
</dbReference>
<protein>
    <submittedName>
        <fullName evidence="3">HCP-like protein</fullName>
    </submittedName>
</protein>
<dbReference type="InterPro" id="IPR050767">
    <property type="entry name" value="Sel1_AlgK"/>
</dbReference>
<evidence type="ECO:0000256" key="2">
    <source>
        <dbReference type="SAM" id="MobiDB-lite"/>
    </source>
</evidence>
<dbReference type="InterPro" id="IPR006597">
    <property type="entry name" value="Sel1-like"/>
</dbReference>
<dbReference type="Proteomes" id="UP000078512">
    <property type="component" value="Unassembled WGS sequence"/>
</dbReference>
<dbReference type="STRING" id="1314771.A0A197JTC1"/>
<keyword evidence="4" id="KW-1185">Reference proteome</keyword>
<gene>
    <name evidence="3" type="ORF">K457DRAFT_114074</name>
</gene>
<proteinExistence type="inferred from homology"/>
<evidence type="ECO:0000256" key="1">
    <source>
        <dbReference type="ARBA" id="ARBA00038101"/>
    </source>
</evidence>
<evidence type="ECO:0000313" key="3">
    <source>
        <dbReference type="EMBL" id="OAQ27691.1"/>
    </source>
</evidence>
<feature type="compositionally biased region" description="Polar residues" evidence="2">
    <location>
        <begin position="206"/>
        <end position="236"/>
    </location>
</feature>
<dbReference type="Gene3D" id="1.25.40.10">
    <property type="entry name" value="Tetratricopeptide repeat domain"/>
    <property type="match status" value="2"/>
</dbReference>
<dbReference type="SUPFAM" id="SSF81901">
    <property type="entry name" value="HCP-like"/>
    <property type="match status" value="3"/>
</dbReference>
<dbReference type="Pfam" id="PF08238">
    <property type="entry name" value="Sel1"/>
    <property type="match status" value="8"/>
</dbReference>
<evidence type="ECO:0000313" key="4">
    <source>
        <dbReference type="Proteomes" id="UP000078512"/>
    </source>
</evidence>
<dbReference type="PANTHER" id="PTHR11102:SF160">
    <property type="entry name" value="ERAD-ASSOCIATED E3 UBIQUITIN-PROTEIN LIGASE COMPONENT HRD3"/>
    <property type="match status" value="1"/>
</dbReference>
<dbReference type="AlphaFoldDB" id="A0A197JTC1"/>
<accession>A0A197JTC1</accession>
<comment type="similarity">
    <text evidence="1">Belongs to the sel-1 family.</text>
</comment>
<reference evidence="3 4" key="1">
    <citation type="submission" date="2016-05" db="EMBL/GenBank/DDBJ databases">
        <title>Genome sequencing reveals origins of a unique bacterial endosymbiosis in the earliest lineages of terrestrial Fungi.</title>
        <authorList>
            <consortium name="DOE Joint Genome Institute"/>
            <person name="Uehling J."/>
            <person name="Gryganskyi A."/>
            <person name="Hameed K."/>
            <person name="Tschaplinski T."/>
            <person name="Misztal P."/>
            <person name="Wu S."/>
            <person name="Desiro A."/>
            <person name="Vande Pol N."/>
            <person name="Du Z.-Y."/>
            <person name="Zienkiewicz A."/>
            <person name="Zienkiewicz K."/>
            <person name="Morin E."/>
            <person name="Tisserant E."/>
            <person name="Splivallo R."/>
            <person name="Hainaut M."/>
            <person name="Henrissat B."/>
            <person name="Ohm R."/>
            <person name="Kuo A."/>
            <person name="Yan J."/>
            <person name="Lipzen A."/>
            <person name="Nolan M."/>
            <person name="Labutti K."/>
            <person name="Barry K."/>
            <person name="Goldstein A."/>
            <person name="Labbe J."/>
            <person name="Schadt C."/>
            <person name="Tuskan G."/>
            <person name="Grigoriev I."/>
            <person name="Martin F."/>
            <person name="Vilgalys R."/>
            <person name="Bonito G."/>
        </authorList>
    </citation>
    <scope>NUCLEOTIDE SEQUENCE [LARGE SCALE GENOMIC DNA]</scope>
    <source>
        <strain evidence="3 4">AG-77</strain>
    </source>
</reference>
<dbReference type="EMBL" id="KV442055">
    <property type="protein sequence ID" value="OAQ27691.1"/>
    <property type="molecule type" value="Genomic_DNA"/>
</dbReference>
<feature type="region of interest" description="Disordered" evidence="2">
    <location>
        <begin position="167"/>
        <end position="240"/>
    </location>
</feature>
<dbReference type="PANTHER" id="PTHR11102">
    <property type="entry name" value="SEL-1-LIKE PROTEIN"/>
    <property type="match status" value="1"/>
</dbReference>
<organism evidence="3 4">
    <name type="scientific">Linnemannia elongata AG-77</name>
    <dbReference type="NCBI Taxonomy" id="1314771"/>
    <lineage>
        <taxon>Eukaryota</taxon>
        <taxon>Fungi</taxon>
        <taxon>Fungi incertae sedis</taxon>
        <taxon>Mucoromycota</taxon>
        <taxon>Mortierellomycotina</taxon>
        <taxon>Mortierellomycetes</taxon>
        <taxon>Mortierellales</taxon>
        <taxon>Mortierellaceae</taxon>
        <taxon>Linnemannia</taxon>
    </lineage>
</organism>
<dbReference type="InterPro" id="IPR011990">
    <property type="entry name" value="TPR-like_helical_dom_sf"/>
</dbReference>
<dbReference type="OrthoDB" id="2384430at2759"/>
<name>A0A197JTC1_9FUNG</name>
<sequence>MQDALPQLQALRAVNKNSRALTPADPDDIIYVDCHQDPDTKRDFVLWEDILVAFHHAVHVRHHARVVPFLKGADYRTLEPRRIAAITDKVLDVIVDTPLTDVQAASIPGPSNSITLLTTDPTPTTPLEKVLPDRPQEPAAECVVIHPAAPRRNPVYGLEETAMDNYSHINHPDFLPKPRAPQYVPTADQDGGSNKSAHIAPRNDNEPTNDNAQANIDKPTSISQSHQSSQDPTATTPARDISPIVVKASLGDAKSQVELGDIYRAGDGVEQDFEAARYWYLKAANQGDPAGQCNLGHLYRLELGVERNHSTALSWYKKAAYQGDAGGQCFVGLVHECGLVGAMDYSAAMDWYMMAASQGYAYAQYSVGELYIMGHGVERDYDKAMEWHLQAAAQGLPAAQAAIGRMYLHGTGVKRNEAIALEWFDKAVSRKDVDVWSQMTMGLMYLRGLGVSKSDSTALAWFLKAARRGSPTAQSVVGRMYRDGVGTSQDYSEALVWFLKAANHNGSYVQHEIGAMYLQGQGVPKNYLIAKEWFIKAAKFGCEEARASVSEVQQLIDKDTK</sequence>